<dbReference type="EMBL" id="OZ035839">
    <property type="protein sequence ID" value="CAL1585971.1"/>
    <property type="molecule type" value="Genomic_DNA"/>
</dbReference>
<keyword evidence="5" id="KW-0945">Host-virus interaction</keyword>
<keyword evidence="9" id="KW-0472">Membrane</keyword>
<keyword evidence="8" id="KW-1133">Transmembrane helix</keyword>
<dbReference type="Gene3D" id="1.10.287.210">
    <property type="match status" value="1"/>
</dbReference>
<keyword evidence="6" id="KW-0812">Transmembrane</keyword>
<keyword evidence="15" id="KW-1185">Reference proteome</keyword>
<name>A0AAV2KCE5_KNICA</name>
<reference evidence="14 15" key="1">
    <citation type="submission" date="2024-04" db="EMBL/GenBank/DDBJ databases">
        <authorList>
            <person name="Waldvogel A.-M."/>
            <person name="Schoenle A."/>
        </authorList>
    </citation>
    <scope>NUCLEOTIDE SEQUENCE [LARGE SCALE GENOMIC DNA]</scope>
</reference>
<evidence type="ECO:0000256" key="3">
    <source>
        <dbReference type="ARBA" id="ARBA00004563"/>
    </source>
</evidence>
<evidence type="ECO:0000256" key="11">
    <source>
        <dbReference type="ARBA" id="ARBA00023157"/>
    </source>
</evidence>
<keyword evidence="11" id="KW-1015">Disulfide bond</keyword>
<evidence type="ECO:0000256" key="5">
    <source>
        <dbReference type="ARBA" id="ARBA00022581"/>
    </source>
</evidence>
<keyword evidence="4" id="KW-1032">Host cell membrane</keyword>
<dbReference type="SUPFAM" id="SSF58069">
    <property type="entry name" value="Virus ectodomain"/>
    <property type="match status" value="1"/>
</dbReference>
<comment type="subcellular location">
    <subcellularLocation>
        <location evidence="1">Host cell membrane</location>
        <topology evidence="1">Single-pass type I membrane protein</topology>
    </subcellularLocation>
    <subcellularLocation>
        <location evidence="2">Host endomembrane system</location>
        <topology evidence="2">Peripheral membrane protein</topology>
    </subcellularLocation>
    <subcellularLocation>
        <location evidence="3">Virion membrane</location>
        <topology evidence="3">Single-pass type I membrane protein</topology>
    </subcellularLocation>
</comment>
<dbReference type="Proteomes" id="UP001497482">
    <property type="component" value="Chromosome 17"/>
</dbReference>
<evidence type="ECO:0000256" key="9">
    <source>
        <dbReference type="ARBA" id="ARBA00023136"/>
    </source>
</evidence>
<dbReference type="AlphaFoldDB" id="A0AAV2KCE5"/>
<evidence type="ECO:0000313" key="14">
    <source>
        <dbReference type="EMBL" id="CAL1585971.1"/>
    </source>
</evidence>
<evidence type="ECO:0000256" key="7">
    <source>
        <dbReference type="ARBA" id="ARBA00022870"/>
    </source>
</evidence>
<dbReference type="PANTHER" id="PTHR10424:SF81">
    <property type="entry name" value="ERVV2 PROTEIN"/>
    <property type="match status" value="1"/>
</dbReference>
<evidence type="ECO:0000256" key="1">
    <source>
        <dbReference type="ARBA" id="ARBA00004402"/>
    </source>
</evidence>
<proteinExistence type="predicted"/>
<dbReference type="InterPro" id="IPR018154">
    <property type="entry name" value="TLV/ENV_coat_polyprotein"/>
</dbReference>
<evidence type="ECO:0000313" key="15">
    <source>
        <dbReference type="Proteomes" id="UP001497482"/>
    </source>
</evidence>
<keyword evidence="7" id="KW-1043">Host membrane</keyword>
<gene>
    <name evidence="14" type="ORF">KC01_LOCUS16125</name>
</gene>
<organism evidence="14 15">
    <name type="scientific">Knipowitschia caucasica</name>
    <name type="common">Caucasian dwarf goby</name>
    <name type="synonym">Pomatoschistus caucasicus</name>
    <dbReference type="NCBI Taxonomy" id="637954"/>
    <lineage>
        <taxon>Eukaryota</taxon>
        <taxon>Metazoa</taxon>
        <taxon>Chordata</taxon>
        <taxon>Craniata</taxon>
        <taxon>Vertebrata</taxon>
        <taxon>Euteleostomi</taxon>
        <taxon>Actinopterygii</taxon>
        <taxon>Neopterygii</taxon>
        <taxon>Teleostei</taxon>
        <taxon>Neoteleostei</taxon>
        <taxon>Acanthomorphata</taxon>
        <taxon>Gobiaria</taxon>
        <taxon>Gobiiformes</taxon>
        <taxon>Gobioidei</taxon>
        <taxon>Gobiidae</taxon>
        <taxon>Gobiinae</taxon>
        <taxon>Knipowitschia</taxon>
    </lineage>
</organism>
<dbReference type="PANTHER" id="PTHR10424">
    <property type="entry name" value="VIRAL ENVELOPE PROTEIN"/>
    <property type="match status" value="1"/>
</dbReference>
<evidence type="ECO:0000256" key="8">
    <source>
        <dbReference type="ARBA" id="ARBA00022989"/>
    </source>
</evidence>
<evidence type="ECO:0000256" key="13">
    <source>
        <dbReference type="ARBA" id="ARBA00023288"/>
    </source>
</evidence>
<evidence type="ECO:0000256" key="6">
    <source>
        <dbReference type="ARBA" id="ARBA00022692"/>
    </source>
</evidence>
<evidence type="ECO:0000256" key="10">
    <source>
        <dbReference type="ARBA" id="ARBA00023139"/>
    </source>
</evidence>
<keyword evidence="13" id="KW-0449">Lipoprotein</keyword>
<keyword evidence="10" id="KW-0564">Palmitate</keyword>
<sequence length="186" mass="20286">MANSSKLNDSQAAPGSVCVPYYTVPDILGTRPVESHMYLCGYRMYDCLPAKWEGRCAAALPADHSYIISTLPKAQHRDKRELYTPHDPLWGTNDRLVLDHLTASVGGVCTIIGSSCCTYIPANDEDGGLIQQGIANLTRLRDAMQADNVTDTPHGLDWLLDPEADLAAVPLNSDPDYTSDSDDDFV</sequence>
<protein>
    <submittedName>
        <fullName evidence="14">Uncharacterized protein</fullName>
    </submittedName>
</protein>
<accession>A0AAV2KCE5</accession>
<evidence type="ECO:0000256" key="2">
    <source>
        <dbReference type="ARBA" id="ARBA00004531"/>
    </source>
</evidence>
<evidence type="ECO:0000256" key="12">
    <source>
        <dbReference type="ARBA" id="ARBA00023180"/>
    </source>
</evidence>
<keyword evidence="12" id="KW-0325">Glycoprotein</keyword>
<evidence type="ECO:0000256" key="4">
    <source>
        <dbReference type="ARBA" id="ARBA00022511"/>
    </source>
</evidence>